<evidence type="ECO:0000256" key="1">
    <source>
        <dbReference type="SAM" id="MobiDB-lite"/>
    </source>
</evidence>
<evidence type="ECO:0000313" key="2">
    <source>
        <dbReference type="EMBL" id="MBQ0934653.1"/>
    </source>
</evidence>
<reference evidence="2 3" key="1">
    <citation type="submission" date="2021-04" db="EMBL/GenBank/DDBJ databases">
        <title>The genome sequence of type strain Ideonella paludis KCTC 32238.</title>
        <authorList>
            <person name="Liu Y."/>
        </authorList>
    </citation>
    <scope>NUCLEOTIDE SEQUENCE [LARGE SCALE GENOMIC DNA]</scope>
    <source>
        <strain evidence="2 3">KCTC 32238</strain>
    </source>
</reference>
<accession>A0ABS5DU31</accession>
<name>A0ABS5DU31_9BURK</name>
<feature type="region of interest" description="Disordered" evidence="1">
    <location>
        <begin position="369"/>
        <end position="390"/>
    </location>
</feature>
<feature type="compositionally biased region" description="Basic and acidic residues" evidence="1">
    <location>
        <begin position="372"/>
        <end position="386"/>
    </location>
</feature>
<dbReference type="EMBL" id="JAGQDG010000002">
    <property type="protein sequence ID" value="MBQ0934653.1"/>
    <property type="molecule type" value="Genomic_DNA"/>
</dbReference>
<organism evidence="2 3">
    <name type="scientific">Ideonella paludis</name>
    <dbReference type="NCBI Taxonomy" id="1233411"/>
    <lineage>
        <taxon>Bacteria</taxon>
        <taxon>Pseudomonadati</taxon>
        <taxon>Pseudomonadota</taxon>
        <taxon>Betaproteobacteria</taxon>
        <taxon>Burkholderiales</taxon>
        <taxon>Sphaerotilaceae</taxon>
        <taxon>Ideonella</taxon>
    </lineage>
</organism>
<gene>
    <name evidence="2" type="ORF">KAK11_04855</name>
</gene>
<sequence length="790" mass="85494">MSDKQVNYDITADGSNFVQTFERCASVLSSSSTQMQSHIGAVGNTFKALMTPLMAVTGILAGGAAFKAAIDESSKLTGEANKLSRALALTVDEAATLNTALGDVYSDSDTYISAFQKFAKQIKTNEDGLKAMGLQTRDSNGDLRDSNELFREALAVVGEYKPGLDQTTAAMTLFGKGVDDVLQLQKLNNDVIDAAREKNIELGLAVSQEGVEANKKYKAAMNDVGDVLTGVMKVVGDGVKPIFTDLAEYFARLGPTAIMIFRTALDGLVGAFRIVQASVKTLAAVVFETINTMMDYLGGLSELLAAVFRGDFKAAADIWEQNGQRVIQGISNVVDATKEAWREAGETFKQDQALIWGGTKANTVAGVSGKRTMKEGDGKKEKDKAPSSDMPVYEQQLAQARTAAAEMDAIRGMSKEAELKFWQDILASSTLKQQDKIAVTKKVEEARLRVLQESAQVAQQLDQISLDTWQQRELAKVEMEAERARQRAAAEEITQETLLEQEAQFEARRQQIRLAYLQSQRASLDPLRDPVQIAQINAQIEGLEQQHQLRMAQIKGQQAQAAAAEQKRIWGDATQRIESLWDKGVESMMNGTFRWRNAQKAVGAELAAWGAGVIKRQVAQWILGEQGKTAATASGTAQRLVMEGWAAAKSVALWAATAVKNIMTSAWEAMASAWKAIVGIPYVGPVLAPIAAGAAFAGVAALAGRVSSAEGGYDIPANVNPLTQLHEKEMVLPAKHADVIRQLADSNFAQANSNQAPVVFHGMGAGDFFIAHKKDLARVMQSMNRNFAFK</sequence>
<dbReference type="RefSeq" id="WP_210806827.1">
    <property type="nucleotide sequence ID" value="NZ_JAGQDG010000002.1"/>
</dbReference>
<protein>
    <submittedName>
        <fullName evidence="2">Uncharacterized protein</fullName>
    </submittedName>
</protein>
<proteinExistence type="predicted"/>
<comment type="caution">
    <text evidence="2">The sequence shown here is derived from an EMBL/GenBank/DDBJ whole genome shotgun (WGS) entry which is preliminary data.</text>
</comment>
<dbReference type="Proteomes" id="UP000672097">
    <property type="component" value="Unassembled WGS sequence"/>
</dbReference>
<evidence type="ECO:0000313" key="3">
    <source>
        <dbReference type="Proteomes" id="UP000672097"/>
    </source>
</evidence>
<keyword evidence="3" id="KW-1185">Reference proteome</keyword>